<protein>
    <submittedName>
        <fullName evidence="1">Uncharacterized protein</fullName>
    </submittedName>
</protein>
<dbReference type="EMBL" id="VICG01000009">
    <property type="protein sequence ID" value="KAA8568849.1"/>
    <property type="molecule type" value="Genomic_DNA"/>
</dbReference>
<comment type="caution">
    <text evidence="1">The sequence shown here is derived from an EMBL/GenBank/DDBJ whole genome shotgun (WGS) entry which is preliminary data.</text>
</comment>
<name>A0A5M9JLI0_MONFR</name>
<evidence type="ECO:0000313" key="2">
    <source>
        <dbReference type="Proteomes" id="UP000322873"/>
    </source>
</evidence>
<evidence type="ECO:0000313" key="1">
    <source>
        <dbReference type="EMBL" id="KAA8568849.1"/>
    </source>
</evidence>
<accession>A0A5M9JLI0</accession>
<organism evidence="1 2">
    <name type="scientific">Monilinia fructicola</name>
    <name type="common">Brown rot fungus</name>
    <name type="synonym">Ciboria fructicola</name>
    <dbReference type="NCBI Taxonomy" id="38448"/>
    <lineage>
        <taxon>Eukaryota</taxon>
        <taxon>Fungi</taxon>
        <taxon>Dikarya</taxon>
        <taxon>Ascomycota</taxon>
        <taxon>Pezizomycotina</taxon>
        <taxon>Leotiomycetes</taxon>
        <taxon>Helotiales</taxon>
        <taxon>Sclerotiniaceae</taxon>
        <taxon>Monilinia</taxon>
    </lineage>
</organism>
<keyword evidence="2" id="KW-1185">Reference proteome</keyword>
<sequence>MSTVNNVLEQSIQGDSHLLGFDKSQCYKYIKVAGIISGSRNSATCYFNIVGLIRVRRKRIREEGYIGTTFIGSQGRMPFHPLFFMTFGYLLLPRCSRCPVLYRINSPIAPNKKEMPERHKPTVVELVDKSSALVLYLNHSS</sequence>
<dbReference type="AlphaFoldDB" id="A0A5M9JLI0"/>
<proteinExistence type="predicted"/>
<gene>
    <name evidence="1" type="ORF">EYC84_007829</name>
</gene>
<reference evidence="1 2" key="1">
    <citation type="submission" date="2019-06" db="EMBL/GenBank/DDBJ databases">
        <title>Genome Sequence of the Brown Rot Fungal Pathogen Monilinia fructicola.</title>
        <authorList>
            <person name="De Miccolis Angelini R.M."/>
            <person name="Landi L."/>
            <person name="Abate D."/>
            <person name="Pollastro S."/>
            <person name="Romanazzi G."/>
            <person name="Faretra F."/>
        </authorList>
    </citation>
    <scope>NUCLEOTIDE SEQUENCE [LARGE SCALE GENOMIC DNA]</scope>
    <source>
        <strain evidence="1 2">Mfrc123</strain>
    </source>
</reference>
<dbReference type="Proteomes" id="UP000322873">
    <property type="component" value="Unassembled WGS sequence"/>
</dbReference>